<protein>
    <submittedName>
        <fullName evidence="1">Uncharacterized protein</fullName>
    </submittedName>
</protein>
<organism evidence="1">
    <name type="scientific">Caldilineaceae bacterium SB0675_bin_29</name>
    <dbReference type="NCBI Taxonomy" id="2605266"/>
    <lineage>
        <taxon>Bacteria</taxon>
        <taxon>Bacillati</taxon>
        <taxon>Chloroflexota</taxon>
        <taxon>Caldilineae</taxon>
        <taxon>Caldilineales</taxon>
        <taxon>Caldilineaceae</taxon>
    </lineage>
</organism>
<name>A0A6B1G3I7_9CHLR</name>
<dbReference type="EMBL" id="VYDA01000099">
    <property type="protein sequence ID" value="MYH60704.1"/>
    <property type="molecule type" value="Genomic_DNA"/>
</dbReference>
<accession>A0A6B1G3I7</accession>
<gene>
    <name evidence="1" type="ORF">F4148_02705</name>
</gene>
<proteinExistence type="predicted"/>
<sequence length="101" mass="11420">MATPRVSHHSIRWWAMPDPQEPAKWVRGVATFYEPHSGWYHGKRVRMTIVVRPHAGGWQIDMDGELIGTAPTMVAGMDKAAAYCRNHTPQLHTGAGQTFRR</sequence>
<evidence type="ECO:0000313" key="1">
    <source>
        <dbReference type="EMBL" id="MYH60704.1"/>
    </source>
</evidence>
<dbReference type="AlphaFoldDB" id="A0A6B1G3I7"/>
<reference evidence="1" key="1">
    <citation type="submission" date="2019-09" db="EMBL/GenBank/DDBJ databases">
        <title>Characterisation of the sponge microbiome using genome-centric metagenomics.</title>
        <authorList>
            <person name="Engelberts J.P."/>
            <person name="Robbins S.J."/>
            <person name="De Goeij J.M."/>
            <person name="Aranda M."/>
            <person name="Bell S.C."/>
            <person name="Webster N.S."/>
        </authorList>
    </citation>
    <scope>NUCLEOTIDE SEQUENCE</scope>
    <source>
        <strain evidence="1">SB0675_bin_29</strain>
    </source>
</reference>
<comment type="caution">
    <text evidence="1">The sequence shown here is derived from an EMBL/GenBank/DDBJ whole genome shotgun (WGS) entry which is preliminary data.</text>
</comment>